<dbReference type="EMBL" id="JAOAOG010000038">
    <property type="protein sequence ID" value="KAJ6252835.1"/>
    <property type="molecule type" value="Genomic_DNA"/>
</dbReference>
<dbReference type="SUPFAM" id="SSF53067">
    <property type="entry name" value="Actin-like ATPase domain"/>
    <property type="match status" value="2"/>
</dbReference>
<protein>
    <submittedName>
        <fullName evidence="2">Brahma associated protein 55kd</fullName>
    </submittedName>
</protein>
<comment type="similarity">
    <text evidence="1">Belongs to the actin family.</text>
</comment>
<dbReference type="Pfam" id="PF00022">
    <property type="entry name" value="Actin"/>
    <property type="match status" value="2"/>
</dbReference>
<accession>A0ABQ8Z7Y8</accession>
<dbReference type="Proteomes" id="UP001150062">
    <property type="component" value="Unassembled WGS sequence"/>
</dbReference>
<dbReference type="InterPro" id="IPR043129">
    <property type="entry name" value="ATPase_NBD"/>
</dbReference>
<reference evidence="2" key="1">
    <citation type="submission" date="2022-08" db="EMBL/GenBank/DDBJ databases">
        <title>Novel sulfate-reducing endosymbionts in the free-living metamonad Anaeramoeba.</title>
        <authorList>
            <person name="Jerlstrom-Hultqvist J."/>
            <person name="Cepicka I."/>
            <person name="Gallot-Lavallee L."/>
            <person name="Salas-Leiva D."/>
            <person name="Curtis B.A."/>
            <person name="Zahonova K."/>
            <person name="Pipaliya S."/>
            <person name="Dacks J."/>
            <person name="Roger A.J."/>
        </authorList>
    </citation>
    <scope>NUCLEOTIDE SEQUENCE</scope>
    <source>
        <strain evidence="2">Schooner1</strain>
    </source>
</reference>
<evidence type="ECO:0000313" key="3">
    <source>
        <dbReference type="Proteomes" id="UP001150062"/>
    </source>
</evidence>
<dbReference type="Gene3D" id="3.30.420.40">
    <property type="match status" value="4"/>
</dbReference>
<proteinExistence type="inferred from homology"/>
<organism evidence="2 3">
    <name type="scientific">Anaeramoeba flamelloides</name>
    <dbReference type="NCBI Taxonomy" id="1746091"/>
    <lineage>
        <taxon>Eukaryota</taxon>
        <taxon>Metamonada</taxon>
        <taxon>Anaeramoebidae</taxon>
        <taxon>Anaeramoeba</taxon>
    </lineage>
</organism>
<evidence type="ECO:0000313" key="2">
    <source>
        <dbReference type="EMBL" id="KAJ6252835.1"/>
    </source>
</evidence>
<comment type="caution">
    <text evidence="2">The sequence shown here is derived from an EMBL/GenBank/DDBJ whole genome shotgun (WGS) entry which is preliminary data.</text>
</comment>
<evidence type="ECO:0000256" key="1">
    <source>
        <dbReference type="RuleBase" id="RU000487"/>
    </source>
</evidence>
<name>A0ABQ8Z7Y8_9EUKA</name>
<dbReference type="InterPro" id="IPR004000">
    <property type="entry name" value="Actin"/>
</dbReference>
<gene>
    <name evidence="2" type="ORF">M0813_13814</name>
</gene>
<dbReference type="SMART" id="SM00268">
    <property type="entry name" value="ACTIN"/>
    <property type="match status" value="1"/>
</dbReference>
<sequence>MTKVVIDLGTYSFKYAIGTKEMIFEPQEIKCSEYGDPYNGKEITDPDQFKTIVVKIFEALELDPFKCYVLVGAHAHDPYQLDEAIADCFLNELNVRGLFIAVQPILSMYSRGKLDALVVEVGKNFVQIVPARRGWAVYDSIKVAKISENVEIEAITDLIQESLNSVKESFHDTLLQNIIVTGGNGTEELKEKLEKKLTQIYTNKKINLIRVVSSKTGRHNSALLGGCILSVQETFNTLWFNKIDYKKTGQEALSKVYTVPEEAKL</sequence>
<keyword evidence="3" id="KW-1185">Reference proteome</keyword>
<dbReference type="PANTHER" id="PTHR11937">
    <property type="entry name" value="ACTIN"/>
    <property type="match status" value="1"/>
</dbReference>